<evidence type="ECO:0000313" key="1">
    <source>
        <dbReference type="EMBL" id="KAJ9075042.1"/>
    </source>
</evidence>
<evidence type="ECO:0000313" key="2">
    <source>
        <dbReference type="Proteomes" id="UP001165960"/>
    </source>
</evidence>
<keyword evidence="2" id="KW-1185">Reference proteome</keyword>
<protein>
    <submittedName>
        <fullName evidence="1">Uncharacterized protein</fullName>
    </submittedName>
</protein>
<dbReference type="Proteomes" id="UP001165960">
    <property type="component" value="Unassembled WGS sequence"/>
</dbReference>
<sequence>MVFSRWRIAPILLRLMQESGNYKAAAALVGVDPKPPTLRTEGLPARVSLGLIPRKLRPRMMAQMVKQSKPKESLHQMEE</sequence>
<reference evidence="1" key="1">
    <citation type="submission" date="2022-04" db="EMBL/GenBank/DDBJ databases">
        <title>Genome of the entomopathogenic fungus Entomophthora muscae.</title>
        <authorList>
            <person name="Elya C."/>
            <person name="Lovett B.R."/>
            <person name="Lee E."/>
            <person name="Macias A.M."/>
            <person name="Hajek A.E."/>
            <person name="De Bivort B.L."/>
            <person name="Kasson M.T."/>
            <person name="De Fine Licht H.H."/>
            <person name="Stajich J.E."/>
        </authorList>
    </citation>
    <scope>NUCLEOTIDE SEQUENCE</scope>
    <source>
        <strain evidence="1">Berkeley</strain>
    </source>
</reference>
<comment type="caution">
    <text evidence="1">The sequence shown here is derived from an EMBL/GenBank/DDBJ whole genome shotgun (WGS) entry which is preliminary data.</text>
</comment>
<dbReference type="EMBL" id="QTSX02002841">
    <property type="protein sequence ID" value="KAJ9075042.1"/>
    <property type="molecule type" value="Genomic_DNA"/>
</dbReference>
<gene>
    <name evidence="1" type="ORF">DSO57_1000326</name>
</gene>
<accession>A0ACC2TKN5</accession>
<organism evidence="1 2">
    <name type="scientific">Entomophthora muscae</name>
    <dbReference type="NCBI Taxonomy" id="34485"/>
    <lineage>
        <taxon>Eukaryota</taxon>
        <taxon>Fungi</taxon>
        <taxon>Fungi incertae sedis</taxon>
        <taxon>Zoopagomycota</taxon>
        <taxon>Entomophthoromycotina</taxon>
        <taxon>Entomophthoromycetes</taxon>
        <taxon>Entomophthorales</taxon>
        <taxon>Entomophthoraceae</taxon>
        <taxon>Entomophthora</taxon>
    </lineage>
</organism>
<name>A0ACC2TKN5_9FUNG</name>
<proteinExistence type="predicted"/>